<dbReference type="PANTHER" id="PTHR10457">
    <property type="entry name" value="MEVALONATE KINASE/GALACTOKINASE"/>
    <property type="match status" value="1"/>
</dbReference>
<dbReference type="Gene3D" id="3.30.230.10">
    <property type="match status" value="1"/>
</dbReference>
<keyword evidence="3" id="KW-0479">Metal-binding</keyword>
<dbReference type="InterPro" id="IPR020568">
    <property type="entry name" value="Ribosomal_Su5_D2-typ_SF"/>
</dbReference>
<dbReference type="AlphaFoldDB" id="A0A2W5IFM4"/>
<dbReference type="RefSeq" id="WP_290595379.1">
    <property type="nucleotide sequence ID" value="NZ_JBHWSZ010000014.1"/>
</dbReference>
<evidence type="ECO:0000259" key="12">
    <source>
        <dbReference type="Pfam" id="PF08544"/>
    </source>
</evidence>
<feature type="domain" description="GHMP kinase N-terminal" evidence="11">
    <location>
        <begin position="122"/>
        <end position="205"/>
    </location>
</feature>
<dbReference type="SUPFAM" id="SSF55060">
    <property type="entry name" value="GHMP Kinase, C-terminal domain"/>
    <property type="match status" value="1"/>
</dbReference>
<sequence length="434" mass="46234">MSDVLTATADSAAQLFTDTYGHQPKGVWSAPGRVNVIGEHVDYAGGICLPFALNRRTYCAASSRNDGIIRLVSLLPGRKKVFHWEGRISDIGPGHPRRWPGYPAGVIWSMWQDAATIGVSLTETSGFDMAFVSDVPVGAGLSSSAAIELATACAVFDLVGPGLDSLSEGRKDTPSQHIIKACIRAENEVVGASTGGLDQSISFRGQAGKALELDMGEGLISDVPFDLAGNGLAILVMNTNAPHNLGDGQYASRRAIVDRVMEGLHVTEPHREHKLVDRALEWTAQEPEASVKEEKEEWLDLVARRMRHIVTESRRTESLVTALRKGALGNPKDKDAVCGLEQIGGLMTASHESLRDDYEVSCPELDSAVDAALEAGAWGARMTGGGFGGSAIALINAEDVEKVEEAVLASARQLGLATPTFLVAIPCDGARREK</sequence>
<keyword evidence="9" id="KW-0119">Carbohydrate metabolism</keyword>
<evidence type="ECO:0000259" key="11">
    <source>
        <dbReference type="Pfam" id="PF00288"/>
    </source>
</evidence>
<comment type="caution">
    <text evidence="14">The sequence shown here is derived from an EMBL/GenBank/DDBJ whole genome shotgun (WGS) entry which is preliminary data.</text>
</comment>
<evidence type="ECO:0000256" key="2">
    <source>
        <dbReference type="ARBA" id="ARBA00022679"/>
    </source>
</evidence>
<organism evidence="14 15">
    <name type="scientific">Lawsonella clevelandensis</name>
    <dbReference type="NCBI Taxonomy" id="1528099"/>
    <lineage>
        <taxon>Bacteria</taxon>
        <taxon>Bacillati</taxon>
        <taxon>Actinomycetota</taxon>
        <taxon>Actinomycetes</taxon>
        <taxon>Mycobacteriales</taxon>
        <taxon>Lawsonellaceae</taxon>
        <taxon>Lawsonella</taxon>
    </lineage>
</organism>
<evidence type="ECO:0000313" key="15">
    <source>
        <dbReference type="Proteomes" id="UP000248606"/>
    </source>
</evidence>
<dbReference type="FunFam" id="3.30.70.890:FF:000001">
    <property type="entry name" value="Galactokinase"/>
    <property type="match status" value="1"/>
</dbReference>
<dbReference type="InterPro" id="IPR006203">
    <property type="entry name" value="GHMP_knse_ATP-bd_CS"/>
</dbReference>
<dbReference type="InterPro" id="IPR019539">
    <property type="entry name" value="GalKase_N"/>
</dbReference>
<keyword evidence="4" id="KW-0547">Nucleotide-binding</keyword>
<evidence type="ECO:0000256" key="4">
    <source>
        <dbReference type="ARBA" id="ARBA00022741"/>
    </source>
</evidence>
<dbReference type="GO" id="GO:0005829">
    <property type="term" value="C:cytosol"/>
    <property type="evidence" value="ECO:0007669"/>
    <property type="project" value="TreeGrafter"/>
</dbReference>
<evidence type="ECO:0000256" key="6">
    <source>
        <dbReference type="ARBA" id="ARBA00022840"/>
    </source>
</evidence>
<feature type="domain" description="Galactokinase N-terminal" evidence="13">
    <location>
        <begin position="15"/>
        <end position="62"/>
    </location>
</feature>
<evidence type="ECO:0000256" key="5">
    <source>
        <dbReference type="ARBA" id="ARBA00022777"/>
    </source>
</evidence>
<keyword evidence="2" id="KW-0808">Transferase</keyword>
<gene>
    <name evidence="14" type="primary">galK</name>
    <name evidence="14" type="ORF">DI579_01340</name>
</gene>
<dbReference type="GO" id="GO:0006012">
    <property type="term" value="P:galactose metabolic process"/>
    <property type="evidence" value="ECO:0007669"/>
    <property type="project" value="UniProtKB-UniRule"/>
</dbReference>
<dbReference type="InterPro" id="IPR006204">
    <property type="entry name" value="GHMP_kinase_N_dom"/>
</dbReference>
<keyword evidence="7" id="KW-0460">Magnesium</keyword>
<dbReference type="Pfam" id="PF08544">
    <property type="entry name" value="GHMP_kinases_C"/>
    <property type="match status" value="1"/>
</dbReference>
<evidence type="ECO:0000256" key="8">
    <source>
        <dbReference type="ARBA" id="ARBA00023144"/>
    </source>
</evidence>
<dbReference type="PRINTS" id="PR00473">
    <property type="entry name" value="GALCTOKINASE"/>
</dbReference>
<evidence type="ECO:0000256" key="3">
    <source>
        <dbReference type="ARBA" id="ARBA00022723"/>
    </source>
</evidence>
<dbReference type="PROSITE" id="PS00627">
    <property type="entry name" value="GHMP_KINASES_ATP"/>
    <property type="match status" value="1"/>
</dbReference>
<evidence type="ECO:0000256" key="7">
    <source>
        <dbReference type="ARBA" id="ARBA00022842"/>
    </source>
</evidence>
<dbReference type="InterPro" id="IPR014721">
    <property type="entry name" value="Ribsml_uS5_D2-typ_fold_subgr"/>
</dbReference>
<feature type="domain" description="GHMP kinase C-terminal" evidence="12">
    <location>
        <begin position="340"/>
        <end position="408"/>
    </location>
</feature>
<evidence type="ECO:0000256" key="1">
    <source>
        <dbReference type="ARBA" id="ARBA00006566"/>
    </source>
</evidence>
<evidence type="ECO:0000259" key="13">
    <source>
        <dbReference type="Pfam" id="PF10509"/>
    </source>
</evidence>
<dbReference type="InterPro" id="IPR019741">
    <property type="entry name" value="Galactokinase_CS"/>
</dbReference>
<dbReference type="EMBL" id="QFOZ01000001">
    <property type="protein sequence ID" value="PZP89833.1"/>
    <property type="molecule type" value="Genomic_DNA"/>
</dbReference>
<dbReference type="PRINTS" id="PR00959">
    <property type="entry name" value="MEVGALKINASE"/>
</dbReference>
<dbReference type="InterPro" id="IPR006206">
    <property type="entry name" value="Mevalonate/galactokinase"/>
</dbReference>
<name>A0A2W5IFM4_9ACTN</name>
<dbReference type="Pfam" id="PF00288">
    <property type="entry name" value="GHMP_kinases_N"/>
    <property type="match status" value="1"/>
</dbReference>
<dbReference type="PANTHER" id="PTHR10457:SF7">
    <property type="entry name" value="GALACTOKINASE-RELATED"/>
    <property type="match status" value="1"/>
</dbReference>
<evidence type="ECO:0000256" key="9">
    <source>
        <dbReference type="ARBA" id="ARBA00023277"/>
    </source>
</evidence>
<dbReference type="PIRSF" id="PIRSF000530">
    <property type="entry name" value="Galactokinase"/>
    <property type="match status" value="1"/>
</dbReference>
<dbReference type="EC" id="2.7.1.6" evidence="10"/>
<dbReference type="Pfam" id="PF10509">
    <property type="entry name" value="GalKase_gal_bdg"/>
    <property type="match status" value="1"/>
</dbReference>
<keyword evidence="5 14" id="KW-0418">Kinase</keyword>
<keyword evidence="8" id="KW-0299">Galactose metabolism</keyword>
<dbReference type="GO" id="GO:0004335">
    <property type="term" value="F:galactokinase activity"/>
    <property type="evidence" value="ECO:0007669"/>
    <property type="project" value="UniProtKB-UniRule"/>
</dbReference>
<dbReference type="Proteomes" id="UP000248606">
    <property type="component" value="Unassembled WGS sequence"/>
</dbReference>
<keyword evidence="6" id="KW-0067">ATP-binding</keyword>
<proteinExistence type="inferred from homology"/>
<comment type="similarity">
    <text evidence="1">Belongs to the GHMP kinase family. GalK subfamily.</text>
</comment>
<dbReference type="InterPro" id="IPR013750">
    <property type="entry name" value="GHMP_kinase_C_dom"/>
</dbReference>
<dbReference type="InterPro" id="IPR036554">
    <property type="entry name" value="GHMP_kinase_C_sf"/>
</dbReference>
<protein>
    <recommendedName>
        <fullName evidence="10">Galactokinase</fullName>
        <ecNumber evidence="10">2.7.1.6</ecNumber>
    </recommendedName>
</protein>
<accession>A0A2W5IFM4</accession>
<dbReference type="Gene3D" id="3.30.70.890">
    <property type="entry name" value="GHMP kinase, C-terminal domain"/>
    <property type="match status" value="1"/>
</dbReference>
<dbReference type="SUPFAM" id="SSF54211">
    <property type="entry name" value="Ribosomal protein S5 domain 2-like"/>
    <property type="match status" value="1"/>
</dbReference>
<evidence type="ECO:0000256" key="10">
    <source>
        <dbReference type="NCBIfam" id="TIGR00131"/>
    </source>
</evidence>
<dbReference type="PROSITE" id="PS00106">
    <property type="entry name" value="GALACTOKINASE"/>
    <property type="match status" value="1"/>
</dbReference>
<reference evidence="14 15" key="1">
    <citation type="submission" date="2017-08" db="EMBL/GenBank/DDBJ databases">
        <title>Infants hospitalized years apart are colonized by the same room-sourced microbial strains.</title>
        <authorList>
            <person name="Brooks B."/>
            <person name="Olm M.R."/>
            <person name="Firek B.A."/>
            <person name="Baker R."/>
            <person name="Thomas B.C."/>
            <person name="Morowitz M.J."/>
            <person name="Banfield J.F."/>
        </authorList>
    </citation>
    <scope>NUCLEOTIDE SEQUENCE [LARGE SCALE GENOMIC DNA]</scope>
    <source>
        <strain evidence="14">S2_006_000_R1_57</strain>
    </source>
</reference>
<dbReference type="NCBIfam" id="TIGR00131">
    <property type="entry name" value="gal_kin"/>
    <property type="match status" value="1"/>
</dbReference>
<dbReference type="GO" id="GO:0046872">
    <property type="term" value="F:metal ion binding"/>
    <property type="evidence" value="ECO:0007669"/>
    <property type="project" value="UniProtKB-KW"/>
</dbReference>
<dbReference type="InterPro" id="IPR000705">
    <property type="entry name" value="Galactokinase"/>
</dbReference>
<dbReference type="GO" id="GO:0005524">
    <property type="term" value="F:ATP binding"/>
    <property type="evidence" value="ECO:0007669"/>
    <property type="project" value="UniProtKB-UniRule"/>
</dbReference>
<evidence type="ECO:0000313" key="14">
    <source>
        <dbReference type="EMBL" id="PZP89833.1"/>
    </source>
</evidence>